<feature type="non-terminal residue" evidence="2">
    <location>
        <position position="1"/>
    </location>
</feature>
<dbReference type="Pfam" id="PF12697">
    <property type="entry name" value="Abhydrolase_6"/>
    <property type="match status" value="1"/>
</dbReference>
<dbReference type="AlphaFoldDB" id="A0A6J4SFZ5"/>
<name>A0A6J4SFZ5_9ACTN</name>
<dbReference type="Gene3D" id="3.40.50.1820">
    <property type="entry name" value="alpha/beta hydrolase"/>
    <property type="match status" value="1"/>
</dbReference>
<accession>A0A6J4SFZ5</accession>
<dbReference type="InterPro" id="IPR052897">
    <property type="entry name" value="Sec-Metab_Biosynth_Hydrolase"/>
</dbReference>
<protein>
    <recommendedName>
        <fullName evidence="1">AB hydrolase-1 domain-containing protein</fullName>
    </recommendedName>
</protein>
<gene>
    <name evidence="2" type="ORF">AVDCRST_MAG13-1724</name>
</gene>
<evidence type="ECO:0000259" key="1">
    <source>
        <dbReference type="Pfam" id="PF12697"/>
    </source>
</evidence>
<feature type="domain" description="AB hydrolase-1" evidence="1">
    <location>
        <begin position="22"/>
        <end position="126"/>
    </location>
</feature>
<dbReference type="GO" id="GO:0003824">
    <property type="term" value="F:catalytic activity"/>
    <property type="evidence" value="ECO:0007669"/>
    <property type="project" value="UniProtKB-ARBA"/>
</dbReference>
<dbReference type="EMBL" id="CADCVO010000271">
    <property type="protein sequence ID" value="CAA9490749.1"/>
    <property type="molecule type" value="Genomic_DNA"/>
</dbReference>
<dbReference type="InterPro" id="IPR029058">
    <property type="entry name" value="AB_hydrolase_fold"/>
</dbReference>
<dbReference type="PANTHER" id="PTHR37017">
    <property type="entry name" value="AB HYDROLASE-1 DOMAIN-CONTAINING PROTEIN-RELATED"/>
    <property type="match status" value="1"/>
</dbReference>
<evidence type="ECO:0000313" key="2">
    <source>
        <dbReference type="EMBL" id="CAA9490749.1"/>
    </source>
</evidence>
<proteinExistence type="predicted"/>
<organism evidence="2">
    <name type="scientific">uncultured Solirubrobacteraceae bacterium</name>
    <dbReference type="NCBI Taxonomy" id="1162706"/>
    <lineage>
        <taxon>Bacteria</taxon>
        <taxon>Bacillati</taxon>
        <taxon>Actinomycetota</taxon>
        <taxon>Thermoleophilia</taxon>
        <taxon>Solirubrobacterales</taxon>
        <taxon>Solirubrobacteraceae</taxon>
        <taxon>environmental samples</taxon>
    </lineage>
</organism>
<reference evidence="2" key="1">
    <citation type="submission" date="2020-02" db="EMBL/GenBank/DDBJ databases">
        <authorList>
            <person name="Meier V. D."/>
        </authorList>
    </citation>
    <scope>NUCLEOTIDE SEQUENCE</scope>
    <source>
        <strain evidence="2">AVDCRST_MAG13</strain>
    </source>
</reference>
<dbReference type="PANTHER" id="PTHR37017:SF11">
    <property type="entry name" value="ESTERASE_LIPASE_THIOESTERASE DOMAIN-CONTAINING PROTEIN"/>
    <property type="match status" value="1"/>
</dbReference>
<dbReference type="SUPFAM" id="SSF53474">
    <property type="entry name" value="alpha/beta-Hydrolases"/>
    <property type="match status" value="1"/>
</dbReference>
<dbReference type="InterPro" id="IPR000073">
    <property type="entry name" value="AB_hydrolase_1"/>
</dbReference>
<sequence length="133" mass="14327">YVTAFLLDEGDTLLGLFGGSEPDWFIPGDEGATVFPDRPEEIFYNDCPPDVAAAAKQRLVPHARSVFTDALHGTAWRDVPTSFVVCEQDNAIPAFAQDAMAARAGTVHRLDSGHSPFLSRPDEVAELLRAAAA</sequence>